<accession>A0ACC4ALD8</accession>
<gene>
    <name evidence="1" type="ORF">D5086_032473</name>
</gene>
<organism evidence="1 2">
    <name type="scientific">Populus alba</name>
    <name type="common">White poplar</name>
    <dbReference type="NCBI Taxonomy" id="43335"/>
    <lineage>
        <taxon>Eukaryota</taxon>
        <taxon>Viridiplantae</taxon>
        <taxon>Streptophyta</taxon>
        <taxon>Embryophyta</taxon>
        <taxon>Tracheophyta</taxon>
        <taxon>Spermatophyta</taxon>
        <taxon>Magnoliopsida</taxon>
        <taxon>eudicotyledons</taxon>
        <taxon>Gunneridae</taxon>
        <taxon>Pentapetalae</taxon>
        <taxon>rosids</taxon>
        <taxon>fabids</taxon>
        <taxon>Malpighiales</taxon>
        <taxon>Salicaceae</taxon>
        <taxon>Saliceae</taxon>
        <taxon>Populus</taxon>
    </lineage>
</organism>
<dbReference type="EMBL" id="RCHU02000018">
    <property type="protein sequence ID" value="KAL3567058.1"/>
    <property type="molecule type" value="Genomic_DNA"/>
</dbReference>
<proteinExistence type="predicted"/>
<keyword evidence="2" id="KW-1185">Reference proteome</keyword>
<name>A0ACC4ALD8_POPAL</name>
<dbReference type="Proteomes" id="UP000309997">
    <property type="component" value="Unassembled WGS sequence"/>
</dbReference>
<reference evidence="1 2" key="1">
    <citation type="journal article" date="2024" name="Plant Biotechnol. J.">
        <title>Genome and CRISPR/Cas9 system of a widespread forest tree (Populus alba) in the world.</title>
        <authorList>
            <person name="Liu Y.J."/>
            <person name="Jiang P.F."/>
            <person name="Han X.M."/>
            <person name="Li X.Y."/>
            <person name="Wang H.M."/>
            <person name="Wang Y.J."/>
            <person name="Wang X.X."/>
            <person name="Zeng Q.Y."/>
        </authorList>
    </citation>
    <scope>NUCLEOTIDE SEQUENCE [LARGE SCALE GENOMIC DNA]</scope>
    <source>
        <strain evidence="2">cv. PAL-ZL1</strain>
    </source>
</reference>
<feature type="non-terminal residue" evidence="1">
    <location>
        <position position="397"/>
    </location>
</feature>
<sequence>MGIWCSCSAQKPATTQDQDPTPSTADHVSAGSDDFGNSWFSRVSTSITSWMSQPSSSFTFIWDKNVPESSQFSDATGSGDGTLANMQNATNSSARVFTLPQLRAATYNFRSDMLLGKGGFGDVYKGWLKEKLPPSGIKKTVVAVKKLDTFSMQGLNEWKAEVYFSEKHSHPNLVKLLGFCSECGDRILVYEFMKKGSLNYHLFGKGSIQPLPWDIRLKVAVGITQGLAYLHSPEVLVIHRDLRSSNILLDKFYNARIADFGLAALVPLADESQAEAHLMGTYGYAAPEVYVTGHRNAKSDVYSFGVVLVEMLTGLRAIDRRRPNEQQFLVSWVIPFLSSKRKLKSIMDTRLKGKYPLKEASHVARLAIRCLKVEPKIRPSMKEIAETLEQVEVRKYK</sequence>
<protein>
    <submittedName>
        <fullName evidence="1">Uncharacterized protein</fullName>
    </submittedName>
</protein>
<comment type="caution">
    <text evidence="1">The sequence shown here is derived from an EMBL/GenBank/DDBJ whole genome shotgun (WGS) entry which is preliminary data.</text>
</comment>
<evidence type="ECO:0000313" key="2">
    <source>
        <dbReference type="Proteomes" id="UP000309997"/>
    </source>
</evidence>
<evidence type="ECO:0000313" key="1">
    <source>
        <dbReference type="EMBL" id="KAL3567058.1"/>
    </source>
</evidence>